<comment type="function">
    <text evidence="6">Probable 2-oxoglutarate-dependent dioxygenase that may be involved in glucosinolates biosynthesis. May play a role in the production of aliphatic glucosinolates.</text>
</comment>
<evidence type="ECO:0000256" key="7">
    <source>
        <dbReference type="RuleBase" id="RU003682"/>
    </source>
</evidence>
<dbReference type="EMBL" id="JAVYJV010000003">
    <property type="protein sequence ID" value="KAK4374746.1"/>
    <property type="molecule type" value="Genomic_DNA"/>
</dbReference>
<dbReference type="Gene3D" id="2.60.120.330">
    <property type="entry name" value="B-lactam Antibiotic, Isopenicillin N Synthase, Chain"/>
    <property type="match status" value="1"/>
</dbReference>
<evidence type="ECO:0000256" key="3">
    <source>
        <dbReference type="ARBA" id="ARBA00022896"/>
    </source>
</evidence>
<evidence type="ECO:0000256" key="6">
    <source>
        <dbReference type="ARBA" id="ARBA00057022"/>
    </source>
</evidence>
<keyword evidence="2 7" id="KW-0479">Metal-binding</keyword>
<dbReference type="GO" id="GO:0046872">
    <property type="term" value="F:metal ion binding"/>
    <property type="evidence" value="ECO:0007669"/>
    <property type="project" value="UniProtKB-KW"/>
</dbReference>
<evidence type="ECO:0000259" key="8">
    <source>
        <dbReference type="PROSITE" id="PS51471"/>
    </source>
</evidence>
<dbReference type="PANTHER" id="PTHR47990">
    <property type="entry name" value="2-OXOGLUTARATE (2OG) AND FE(II)-DEPENDENT OXYGENASE SUPERFAMILY PROTEIN-RELATED"/>
    <property type="match status" value="1"/>
</dbReference>
<evidence type="ECO:0000256" key="2">
    <source>
        <dbReference type="ARBA" id="ARBA00022723"/>
    </source>
</evidence>
<dbReference type="InterPro" id="IPR026992">
    <property type="entry name" value="DIOX_N"/>
</dbReference>
<dbReference type="InterPro" id="IPR044861">
    <property type="entry name" value="IPNS-like_FE2OG_OXY"/>
</dbReference>
<organism evidence="9 10">
    <name type="scientific">Anisodus tanguticus</name>
    <dbReference type="NCBI Taxonomy" id="243964"/>
    <lineage>
        <taxon>Eukaryota</taxon>
        <taxon>Viridiplantae</taxon>
        <taxon>Streptophyta</taxon>
        <taxon>Embryophyta</taxon>
        <taxon>Tracheophyta</taxon>
        <taxon>Spermatophyta</taxon>
        <taxon>Magnoliopsida</taxon>
        <taxon>eudicotyledons</taxon>
        <taxon>Gunneridae</taxon>
        <taxon>Pentapetalae</taxon>
        <taxon>asterids</taxon>
        <taxon>lamiids</taxon>
        <taxon>Solanales</taxon>
        <taxon>Solanaceae</taxon>
        <taxon>Solanoideae</taxon>
        <taxon>Hyoscyameae</taxon>
        <taxon>Anisodus</taxon>
    </lineage>
</organism>
<dbReference type="AlphaFoldDB" id="A0AAE1SS41"/>
<evidence type="ECO:0000256" key="1">
    <source>
        <dbReference type="ARBA" id="ARBA00008056"/>
    </source>
</evidence>
<keyword evidence="10" id="KW-1185">Reference proteome</keyword>
<dbReference type="GO" id="GO:0016706">
    <property type="term" value="F:2-oxoglutarate-dependent dioxygenase activity"/>
    <property type="evidence" value="ECO:0007669"/>
    <property type="project" value="UniProtKB-ARBA"/>
</dbReference>
<gene>
    <name evidence="9" type="ORF">RND71_005423</name>
</gene>
<keyword evidence="4 7" id="KW-0560">Oxidoreductase</keyword>
<protein>
    <recommendedName>
        <fullName evidence="8">Fe2OG dioxygenase domain-containing protein</fullName>
    </recommendedName>
</protein>
<evidence type="ECO:0000313" key="9">
    <source>
        <dbReference type="EMBL" id="KAK4374746.1"/>
    </source>
</evidence>
<dbReference type="Pfam" id="PF14226">
    <property type="entry name" value="DIOX_N"/>
    <property type="match status" value="1"/>
</dbReference>
<accession>A0AAE1SS41</accession>
<proteinExistence type="inferred from homology"/>
<evidence type="ECO:0000256" key="5">
    <source>
        <dbReference type="ARBA" id="ARBA00023004"/>
    </source>
</evidence>
<dbReference type="SUPFAM" id="SSF51197">
    <property type="entry name" value="Clavaminate synthase-like"/>
    <property type="match status" value="1"/>
</dbReference>
<keyword evidence="3" id="KW-0847">Vitamin C</keyword>
<dbReference type="InterPro" id="IPR050231">
    <property type="entry name" value="Iron_ascorbate_oxido_reductase"/>
</dbReference>
<evidence type="ECO:0000256" key="4">
    <source>
        <dbReference type="ARBA" id="ARBA00023002"/>
    </source>
</evidence>
<comment type="similarity">
    <text evidence="1 7">Belongs to the iron/ascorbate-dependent oxidoreductase family.</text>
</comment>
<reference evidence="9" key="1">
    <citation type="submission" date="2023-12" db="EMBL/GenBank/DDBJ databases">
        <title>Genome assembly of Anisodus tanguticus.</title>
        <authorList>
            <person name="Wang Y.-J."/>
        </authorList>
    </citation>
    <scope>NUCLEOTIDE SEQUENCE</scope>
    <source>
        <strain evidence="9">KB-2021</strain>
        <tissue evidence="9">Leaf</tissue>
    </source>
</reference>
<dbReference type="Pfam" id="PF03171">
    <property type="entry name" value="2OG-FeII_Oxy"/>
    <property type="match status" value="1"/>
</dbReference>
<dbReference type="GO" id="GO:0031418">
    <property type="term" value="F:L-ascorbic acid binding"/>
    <property type="evidence" value="ECO:0007669"/>
    <property type="project" value="UniProtKB-KW"/>
</dbReference>
<dbReference type="Proteomes" id="UP001291623">
    <property type="component" value="Unassembled WGS sequence"/>
</dbReference>
<dbReference type="InterPro" id="IPR027443">
    <property type="entry name" value="IPNS-like_sf"/>
</dbReference>
<dbReference type="InterPro" id="IPR005123">
    <property type="entry name" value="Oxoglu/Fe-dep_dioxygenase_dom"/>
</dbReference>
<dbReference type="GO" id="GO:0002238">
    <property type="term" value="P:response to molecule of fungal origin"/>
    <property type="evidence" value="ECO:0007669"/>
    <property type="project" value="UniProtKB-ARBA"/>
</dbReference>
<name>A0AAE1SS41_9SOLA</name>
<dbReference type="FunFam" id="2.60.120.330:FF:000022">
    <property type="entry name" value="Probable 2-oxoglutarate-dependent dioxygenase AOP1.2"/>
    <property type="match status" value="1"/>
</dbReference>
<sequence length="315" mass="35996">MGSVTVPHKLPIIDFTIENLEPGTNSWSKARKEAICALEEYGCFVALYDKISLKIHDDVFQALEKLFDLPTQTKVQNKSSKPLYGYVGQIPFIPLYESMGIDNANTLEGIQNFTNFMWTNGNNAFSQALLSYSKAAAELEEMVVRMVFESYGVEKYYESHVKSVNYLARVMKYREAQVEETKLGFVAHTDKSFMSTIHQNQVNGLEIKGKDGQWFGVELSLSSIVIMAGDAIMAWSNNRIKSPHHRVMMEEKGARYSIAQFSFMEDSVMVETPNELVDEDHPLHFNSFNHLDYLHFFSKEENRRLECALKTYCGV</sequence>
<dbReference type="PROSITE" id="PS51471">
    <property type="entry name" value="FE2OG_OXY"/>
    <property type="match status" value="1"/>
</dbReference>
<dbReference type="GO" id="GO:0009805">
    <property type="term" value="P:coumarin biosynthetic process"/>
    <property type="evidence" value="ECO:0007669"/>
    <property type="project" value="UniProtKB-ARBA"/>
</dbReference>
<evidence type="ECO:0000313" key="10">
    <source>
        <dbReference type="Proteomes" id="UP001291623"/>
    </source>
</evidence>
<comment type="caution">
    <text evidence="9">The sequence shown here is derived from an EMBL/GenBank/DDBJ whole genome shotgun (WGS) entry which is preliminary data.</text>
</comment>
<keyword evidence="5 7" id="KW-0408">Iron</keyword>
<feature type="domain" description="Fe2OG dioxygenase" evidence="8">
    <location>
        <begin position="163"/>
        <end position="266"/>
    </location>
</feature>